<dbReference type="EC" id="3.6.1.9" evidence="2"/>
<dbReference type="PANTHER" id="PTHR30522">
    <property type="entry name" value="NUCLEOSIDE TRIPHOSPHATE PYROPHOSPHOHYDROLASE"/>
    <property type="match status" value="1"/>
</dbReference>
<dbReference type="SUPFAM" id="SSF101386">
    <property type="entry name" value="all-alpha NTP pyrophosphatases"/>
    <property type="match status" value="2"/>
</dbReference>
<dbReference type="GO" id="GO:0046081">
    <property type="term" value="P:dUTP catabolic process"/>
    <property type="evidence" value="ECO:0007669"/>
    <property type="project" value="TreeGrafter"/>
</dbReference>
<dbReference type="EMBL" id="JACRIW010000037">
    <property type="protein sequence ID" value="MBI5168826.1"/>
    <property type="molecule type" value="Genomic_DNA"/>
</dbReference>
<evidence type="ECO:0000313" key="3">
    <source>
        <dbReference type="Proteomes" id="UP000696931"/>
    </source>
</evidence>
<dbReference type="Proteomes" id="UP000696931">
    <property type="component" value="Unassembled WGS sequence"/>
</dbReference>
<dbReference type="GO" id="GO:0046076">
    <property type="term" value="P:dTTP catabolic process"/>
    <property type="evidence" value="ECO:0007669"/>
    <property type="project" value="TreeGrafter"/>
</dbReference>
<dbReference type="CDD" id="cd11528">
    <property type="entry name" value="NTP-PPase_MazG_Nterm"/>
    <property type="match status" value="1"/>
</dbReference>
<dbReference type="NCBIfam" id="TIGR00444">
    <property type="entry name" value="mazG"/>
    <property type="match status" value="1"/>
</dbReference>
<dbReference type="InterPro" id="IPR048015">
    <property type="entry name" value="NTP-PPase_MazG-like_N"/>
</dbReference>
<organism evidence="2 3">
    <name type="scientific">Eiseniibacteriota bacterium</name>
    <dbReference type="NCBI Taxonomy" id="2212470"/>
    <lineage>
        <taxon>Bacteria</taxon>
        <taxon>Candidatus Eiseniibacteriota</taxon>
    </lineage>
</organism>
<protein>
    <submittedName>
        <fullName evidence="2">Nucleoside triphosphate pyrophosphohydrolase</fullName>
        <ecNumber evidence="2">3.6.1.9</ecNumber>
    </submittedName>
</protein>
<gene>
    <name evidence="2" type="primary">mazG</name>
    <name evidence="2" type="ORF">HZA61_05000</name>
</gene>
<dbReference type="NCBIfam" id="NF007113">
    <property type="entry name" value="PRK09562.1"/>
    <property type="match status" value="1"/>
</dbReference>
<comment type="caution">
    <text evidence="2">The sequence shown here is derived from an EMBL/GenBank/DDBJ whole genome shotgun (WGS) entry which is preliminary data.</text>
</comment>
<dbReference type="GO" id="GO:0047429">
    <property type="term" value="F:nucleoside triphosphate diphosphatase activity"/>
    <property type="evidence" value="ECO:0007669"/>
    <property type="project" value="UniProtKB-EC"/>
</dbReference>
<keyword evidence="2" id="KW-0378">Hydrolase</keyword>
<accession>A0A933SA82</accession>
<dbReference type="CDD" id="cd11529">
    <property type="entry name" value="NTP-PPase_MazG_Cterm"/>
    <property type="match status" value="1"/>
</dbReference>
<evidence type="ECO:0000313" key="2">
    <source>
        <dbReference type="EMBL" id="MBI5168826.1"/>
    </source>
</evidence>
<name>A0A933SA82_UNCEI</name>
<dbReference type="InterPro" id="IPR048011">
    <property type="entry name" value="NTP-PPase_MazG-like_C"/>
</dbReference>
<proteinExistence type="predicted"/>
<dbReference type="InterPro" id="IPR011551">
    <property type="entry name" value="NTP_PyrPHydrolase_MazG"/>
</dbReference>
<dbReference type="Gene3D" id="1.10.287.1080">
    <property type="entry name" value="MazG-like"/>
    <property type="match status" value="2"/>
</dbReference>
<dbReference type="GO" id="GO:0046052">
    <property type="term" value="P:UTP catabolic process"/>
    <property type="evidence" value="ECO:0007669"/>
    <property type="project" value="TreeGrafter"/>
</dbReference>
<dbReference type="AlphaFoldDB" id="A0A933SA82"/>
<dbReference type="GO" id="GO:0046047">
    <property type="term" value="P:TTP catabolic process"/>
    <property type="evidence" value="ECO:0007669"/>
    <property type="project" value="TreeGrafter"/>
</dbReference>
<dbReference type="PANTHER" id="PTHR30522:SF0">
    <property type="entry name" value="NUCLEOSIDE TRIPHOSPHATE PYROPHOSPHOHYDROLASE"/>
    <property type="match status" value="1"/>
</dbReference>
<dbReference type="GO" id="GO:0046061">
    <property type="term" value="P:dATP catabolic process"/>
    <property type="evidence" value="ECO:0007669"/>
    <property type="project" value="TreeGrafter"/>
</dbReference>
<dbReference type="Pfam" id="PF03819">
    <property type="entry name" value="MazG"/>
    <property type="match status" value="1"/>
</dbReference>
<dbReference type="GO" id="GO:0006203">
    <property type="term" value="P:dGTP catabolic process"/>
    <property type="evidence" value="ECO:0007669"/>
    <property type="project" value="TreeGrafter"/>
</dbReference>
<reference evidence="2" key="1">
    <citation type="submission" date="2020-07" db="EMBL/GenBank/DDBJ databases">
        <title>Huge and variable diversity of episymbiotic CPR bacteria and DPANN archaea in groundwater ecosystems.</title>
        <authorList>
            <person name="He C.Y."/>
            <person name="Keren R."/>
            <person name="Whittaker M."/>
            <person name="Farag I.F."/>
            <person name="Doudna J."/>
            <person name="Cate J.H.D."/>
            <person name="Banfield J.F."/>
        </authorList>
    </citation>
    <scope>NUCLEOTIDE SEQUENCE</scope>
    <source>
        <strain evidence="2">NC_groundwater_1813_Pr3_B-0.1um_71_17</strain>
    </source>
</reference>
<dbReference type="InterPro" id="IPR004518">
    <property type="entry name" value="MazG-like_dom"/>
</dbReference>
<evidence type="ECO:0000259" key="1">
    <source>
        <dbReference type="Pfam" id="PF03819"/>
    </source>
</evidence>
<sequence>MTEPERLAFERLVGVCRRLRGPEGCPWDREQTLESMTPYLTEEAVETVEAIASGDAEHAAEELGDLGFLVIFCLELLGERSGLGLAPALQMASDKLVRRHPHVYGGAKVADGEQAYKQWQEIKKTEKSRGGATPSLLGEQPKGLPALVAAYRLQEKAAAVGFDWPDLTGPVAKIHEELAEVEAALPGAEAATAREIGDLLFATVNLARKLRIDPERELRATSLRFRERFLHVERRLAESGRTPTQSNLEEMDVFWDEAKRLERERASSPAPERENPS</sequence>
<feature type="domain" description="NTP pyrophosphohydrolase MazG-like" evidence="1">
    <location>
        <begin position="31"/>
        <end position="103"/>
    </location>
</feature>